<dbReference type="SUPFAM" id="SSF51556">
    <property type="entry name" value="Metallo-dependent hydrolases"/>
    <property type="match status" value="1"/>
</dbReference>
<reference evidence="4 5" key="1">
    <citation type="submission" date="2016-10" db="EMBL/GenBank/DDBJ databases">
        <authorList>
            <person name="de Groot N.N."/>
        </authorList>
    </citation>
    <scope>NUCLEOTIDE SEQUENCE [LARGE SCALE GENOMIC DNA]</scope>
    <source>
        <strain evidence="4 5">CGMCC 4.2026</strain>
    </source>
</reference>
<evidence type="ECO:0000256" key="1">
    <source>
        <dbReference type="ARBA" id="ARBA00022723"/>
    </source>
</evidence>
<dbReference type="Gene3D" id="2.30.40.10">
    <property type="entry name" value="Urease, subunit C, domain 1"/>
    <property type="match status" value="1"/>
</dbReference>
<dbReference type="GO" id="GO:0019239">
    <property type="term" value="F:deaminase activity"/>
    <property type="evidence" value="ECO:0007669"/>
    <property type="project" value="UniProtKB-ARBA"/>
</dbReference>
<dbReference type="CDD" id="cd01293">
    <property type="entry name" value="Bact_CD"/>
    <property type="match status" value="1"/>
</dbReference>
<dbReference type="InterPro" id="IPR032466">
    <property type="entry name" value="Metal_Hydrolase"/>
</dbReference>
<keyword evidence="5" id="KW-1185">Reference proteome</keyword>
<evidence type="ECO:0000313" key="5">
    <source>
        <dbReference type="Proteomes" id="UP000181951"/>
    </source>
</evidence>
<proteinExistence type="predicted"/>
<dbReference type="PANTHER" id="PTHR32027">
    <property type="entry name" value="CYTOSINE DEAMINASE"/>
    <property type="match status" value="1"/>
</dbReference>
<dbReference type="InterPro" id="IPR011059">
    <property type="entry name" value="Metal-dep_hydrolase_composite"/>
</dbReference>
<dbReference type="PANTHER" id="PTHR32027:SF9">
    <property type="entry name" value="BLL3847 PROTEIN"/>
    <property type="match status" value="1"/>
</dbReference>
<gene>
    <name evidence="4" type="ORF">SAMN05216267_100198</name>
</gene>
<dbReference type="STRING" id="310780.SAMN05216267_100198"/>
<dbReference type="FunFam" id="3.20.20.140:FF:000019">
    <property type="entry name" value="Cytosine deaminase"/>
    <property type="match status" value="1"/>
</dbReference>
<evidence type="ECO:0000313" key="4">
    <source>
        <dbReference type="EMBL" id="SEN06341.1"/>
    </source>
</evidence>
<dbReference type="Gene3D" id="3.20.20.140">
    <property type="entry name" value="Metal-dependent hydrolases"/>
    <property type="match status" value="1"/>
</dbReference>
<dbReference type="GO" id="GO:0046872">
    <property type="term" value="F:metal ion binding"/>
    <property type="evidence" value="ECO:0007669"/>
    <property type="project" value="UniProtKB-KW"/>
</dbReference>
<dbReference type="AlphaFoldDB" id="A0A1H8DGB1"/>
<dbReference type="RefSeq" id="WP_075016029.1">
    <property type="nucleotide sequence ID" value="NZ_FODD01000001.1"/>
</dbReference>
<name>A0A1H8DGB1_9ACTN</name>
<dbReference type="InterPro" id="IPR052349">
    <property type="entry name" value="Metallo-hydrolase_Enzymes"/>
</dbReference>
<dbReference type="OrthoDB" id="3366604at2"/>
<feature type="domain" description="Amidohydrolase 3" evidence="3">
    <location>
        <begin position="86"/>
        <end position="408"/>
    </location>
</feature>
<sequence>MYDLVLRRARVDDADPPHTVDIAIAGGVIAAVGDVPPDAEAAQTLDCDGMVVLPGLIEAHLHLDKALLDRQLPNAAGTLAGAIEVTGTLKRGFTPETVRARAATVLRWAVANGTTLIRAHPDVDPIAGLTGLDVMLELRESHRDMVDLQVVAFPQEGIERAPGTYELLRESLRRGADVVGGCTYNEGDLDACRRHIDTVFALADEFGVPADLHADFADDTRDARFALAEAIADATERHGMAGRVALGHVTSLAARAPAERAAVIGRLAEAGVAVVALPATDLHLGGRGDTAAVRRGVTPVRELLDAGVLTGYSSNNVRNAFTPFGNADMLEIGLLLAQTCHLGSPADTERILAMATTSAARITGTDADYGIRPGARADLVVLGTRRRADVLTDRPDRRWVVKRGRVVARTTRTTEVLDGRVPQPA</sequence>
<accession>A0A1H8DGB1</accession>
<dbReference type="Proteomes" id="UP000181951">
    <property type="component" value="Unassembled WGS sequence"/>
</dbReference>
<dbReference type="SUPFAM" id="SSF51338">
    <property type="entry name" value="Composite domain of metallo-dependent hydrolases"/>
    <property type="match status" value="1"/>
</dbReference>
<evidence type="ECO:0000259" key="3">
    <source>
        <dbReference type="Pfam" id="PF07969"/>
    </source>
</evidence>
<organism evidence="4 5">
    <name type="scientific">Actinacidiphila rubida</name>
    <dbReference type="NCBI Taxonomy" id="310780"/>
    <lineage>
        <taxon>Bacteria</taxon>
        <taxon>Bacillati</taxon>
        <taxon>Actinomycetota</taxon>
        <taxon>Actinomycetes</taxon>
        <taxon>Kitasatosporales</taxon>
        <taxon>Streptomycetaceae</taxon>
        <taxon>Actinacidiphila</taxon>
    </lineage>
</organism>
<dbReference type="GO" id="GO:0016814">
    <property type="term" value="F:hydrolase activity, acting on carbon-nitrogen (but not peptide) bonds, in cyclic amidines"/>
    <property type="evidence" value="ECO:0007669"/>
    <property type="project" value="TreeGrafter"/>
</dbReference>
<protein>
    <submittedName>
        <fullName evidence="4">Cytosine deaminase</fullName>
    </submittedName>
</protein>
<evidence type="ECO:0000256" key="2">
    <source>
        <dbReference type="ARBA" id="ARBA00022801"/>
    </source>
</evidence>
<dbReference type="Pfam" id="PF07969">
    <property type="entry name" value="Amidohydro_3"/>
    <property type="match status" value="1"/>
</dbReference>
<keyword evidence="1" id="KW-0479">Metal-binding</keyword>
<dbReference type="EMBL" id="FODD01000001">
    <property type="protein sequence ID" value="SEN06341.1"/>
    <property type="molecule type" value="Genomic_DNA"/>
</dbReference>
<keyword evidence="2" id="KW-0378">Hydrolase</keyword>
<dbReference type="InterPro" id="IPR013108">
    <property type="entry name" value="Amidohydro_3"/>
</dbReference>